<dbReference type="InterPro" id="IPR036291">
    <property type="entry name" value="NAD(P)-bd_dom_sf"/>
</dbReference>
<dbReference type="Proteomes" id="UP000229794">
    <property type="component" value="Unassembled WGS sequence"/>
</dbReference>
<comment type="caution">
    <text evidence="2">The sequence shown here is derived from an EMBL/GenBank/DDBJ whole genome shotgun (WGS) entry which is preliminary data.</text>
</comment>
<accession>A0A2H0BEN2</accession>
<evidence type="ECO:0000256" key="1">
    <source>
        <dbReference type="ARBA" id="ARBA00006484"/>
    </source>
</evidence>
<name>A0A2H0BEN2_9BACT</name>
<proteinExistence type="inferred from homology"/>
<dbReference type="SUPFAM" id="SSF51735">
    <property type="entry name" value="NAD(P)-binding Rossmann-fold domains"/>
    <property type="match status" value="1"/>
</dbReference>
<dbReference type="AlphaFoldDB" id="A0A2H0BEN2"/>
<dbReference type="PANTHER" id="PTHR42879:SF2">
    <property type="entry name" value="3-OXOACYL-[ACYL-CARRIER-PROTEIN] REDUCTASE FABG"/>
    <property type="match status" value="1"/>
</dbReference>
<protein>
    <submittedName>
        <fullName evidence="2">SDR family oxidoreductase</fullName>
    </submittedName>
</protein>
<evidence type="ECO:0000313" key="3">
    <source>
        <dbReference type="Proteomes" id="UP000229794"/>
    </source>
</evidence>
<dbReference type="InterPro" id="IPR050259">
    <property type="entry name" value="SDR"/>
</dbReference>
<dbReference type="EMBL" id="PCST01000037">
    <property type="protein sequence ID" value="PIP55500.1"/>
    <property type="molecule type" value="Genomic_DNA"/>
</dbReference>
<comment type="similarity">
    <text evidence="1">Belongs to the short-chain dehydrogenases/reductases (SDR) family.</text>
</comment>
<dbReference type="FunFam" id="3.40.50.720:FF:000084">
    <property type="entry name" value="Short-chain dehydrogenase reductase"/>
    <property type="match status" value="1"/>
</dbReference>
<dbReference type="NCBIfam" id="NF005559">
    <property type="entry name" value="PRK07231.1"/>
    <property type="match status" value="1"/>
</dbReference>
<dbReference type="PRINTS" id="PR00081">
    <property type="entry name" value="GDHRDH"/>
</dbReference>
<dbReference type="Pfam" id="PF13561">
    <property type="entry name" value="adh_short_C2"/>
    <property type="match status" value="1"/>
</dbReference>
<dbReference type="Gene3D" id="3.40.50.720">
    <property type="entry name" value="NAD(P)-binding Rossmann-like Domain"/>
    <property type="match status" value="1"/>
</dbReference>
<dbReference type="PANTHER" id="PTHR42879">
    <property type="entry name" value="3-OXOACYL-(ACYL-CARRIER-PROTEIN) REDUCTASE"/>
    <property type="match status" value="1"/>
</dbReference>
<sequence length="264" mass="27952">MNSLTLSELTNLKGKIAIVTGGAMGIGFGITSRLAEAGASIVIVDINEEVGNTAAKKINDNGWKATFIKTDVSVEEEVKNAVDFTLKTYGGIDILANNAGIFPIIPVTHMAAADFEKIIAVNLKSVFLFTKMTAEVMIKQNRGGKIINITSIDALHPSAVGLAVYDASKHGLWGFTKNTALELAPYNIQVNAIAPGGINTPGNGAGGPKIPEMETIQKKFIEKIPMKRMGRPDEIGKVALFLASDFSSYMTGSQIVVDGGVLLT</sequence>
<gene>
    <name evidence="2" type="ORF">COX06_02765</name>
</gene>
<dbReference type="PRINTS" id="PR00080">
    <property type="entry name" value="SDRFAMILY"/>
</dbReference>
<reference evidence="2 3" key="1">
    <citation type="submission" date="2017-09" db="EMBL/GenBank/DDBJ databases">
        <title>Depth-based differentiation of microbial function through sediment-hosted aquifers and enrichment of novel symbionts in the deep terrestrial subsurface.</title>
        <authorList>
            <person name="Probst A.J."/>
            <person name="Ladd B."/>
            <person name="Jarett J.K."/>
            <person name="Geller-Mcgrath D.E."/>
            <person name="Sieber C.M."/>
            <person name="Emerson J.B."/>
            <person name="Anantharaman K."/>
            <person name="Thomas B.C."/>
            <person name="Malmstrom R."/>
            <person name="Stieglmeier M."/>
            <person name="Klingl A."/>
            <person name="Woyke T."/>
            <person name="Ryan C.M."/>
            <person name="Banfield J.F."/>
        </authorList>
    </citation>
    <scope>NUCLEOTIDE SEQUENCE [LARGE SCALE GENOMIC DNA]</scope>
    <source>
        <strain evidence="2">CG22_combo_CG10-13_8_21_14_all_42_17</strain>
    </source>
</reference>
<organism evidence="2 3">
    <name type="scientific">Candidatus Zambryskibacteria bacterium CG22_combo_CG10-13_8_21_14_all_42_17</name>
    <dbReference type="NCBI Taxonomy" id="1975118"/>
    <lineage>
        <taxon>Bacteria</taxon>
        <taxon>Candidatus Zambryskiibacteriota</taxon>
    </lineage>
</organism>
<dbReference type="InterPro" id="IPR002347">
    <property type="entry name" value="SDR_fam"/>
</dbReference>
<evidence type="ECO:0000313" key="2">
    <source>
        <dbReference type="EMBL" id="PIP55500.1"/>
    </source>
</evidence>